<dbReference type="GO" id="GO:0060271">
    <property type="term" value="P:cilium assembly"/>
    <property type="evidence" value="ECO:0007669"/>
    <property type="project" value="TreeGrafter"/>
</dbReference>
<dbReference type="SUPFAM" id="SSF52540">
    <property type="entry name" value="P-loop containing nucleoside triphosphate hydrolases"/>
    <property type="match status" value="3"/>
</dbReference>
<dbReference type="Pfam" id="PF12777">
    <property type="entry name" value="MT"/>
    <property type="match status" value="1"/>
</dbReference>
<dbReference type="EMBL" id="CAXDID020000029">
    <property type="protein sequence ID" value="CAL5992940.1"/>
    <property type="molecule type" value="Genomic_DNA"/>
</dbReference>
<reference evidence="5" key="1">
    <citation type="submission" date="2023-06" db="EMBL/GenBank/DDBJ databases">
        <authorList>
            <person name="Kurt Z."/>
        </authorList>
    </citation>
    <scope>NUCLEOTIDE SEQUENCE</scope>
</reference>
<gene>
    <name evidence="6" type="ORF">HINF_LOCUS12827</name>
    <name evidence="5" type="ORF">HINF_LOCUS17358</name>
</gene>
<dbReference type="Gene3D" id="1.20.920.20">
    <property type="match status" value="1"/>
</dbReference>
<dbReference type="InterPro" id="IPR042222">
    <property type="entry name" value="Dynein_2_N"/>
</dbReference>
<sequence length="4344" mass="492664">MNAKTMIEQYVSMCESKNITVSTEMLQELERAGRLPPQEQFYPATDIDDEISLYDRIIAYNIRENVRSQEGKYKQIEETLIQLRDICSSCVTDIESIQPALTKLEEDGYTRKDKLLQNYVCPQISKSFSLYLKNLCQGQLLNIKEQDKNDIKQFLMNKITIQASQSIKRIAHQSEIAKHICRFHAIGLIFRKCNQNSQILKKQFVEKVTETASVWSKFNDDVSNTIKEEEQICCDYLQSLVKKMNSKNEMGVVMIVSDFQAVAKLDKFKATLNEVLVAFLQVLAKKVKQVEDLSQESVDLDQILSKLLSYKQLIKDFKLLKQLFEQVYKETPEAKQAVEQLDNINIVKEIGKQLQKAVQFLQDMQFPLAPALFFDTLSGQLISTLPQNLQQVFEFRRIVADIKIPTSKLPQLLQNMFTTIDSYTQPLRVFTRISNEYNILGMRIKPEMTIIKKNCLALEADIKKAIQGSGITFNCQNGVDESCINKLTKCSDFIANSLDNFLERLNKLQELEALCKVYINQLKTIPIYHQDTFTNCISKLRDEINKFCQSIQAEKDFVDYYMLQNQVQIIQIIKNQFLASTTNFQNMFTINLSFDGQLELNKDSLTIQQLLEQNETEYFKIPNNQQFWLTKNYDIEKLFVQLMDDIKKQIQLPTSESIITQLEKIQEEYKQHCQIVALFMQHSDSAFYQQFQKLEEQKVLMDQHFIHLSENVQPIEFILKNEKLTLKTSKPLVFSMKAGCSKLQINFTQIQKAIGQIPNAYLQVGVGAAAFYAEKISQDILNETQVFSQKAEVELLAAKTSQQISAIVDYFEKMTVKVNGELKTKYEELIVLKEIITQQYQQREGQIKLIESAIFSYLQTKDKIGNLNKTLEQRKKDMLEQFTQDLHGQNGIVFHSVSATQEFQANMQKIGKIISEQVVIQKDLKEKCAGTQIFNKQSCISLKERIESLNKQCIDADQMISNYDTMMLESKQLFDKQIVTTNDQQKIDTVRQIIKQVNELLPGLQNMLKVQDIIQQIFESEWSICKSRMDLIDDILTNLDFKIVSEIKSSLDQYVQQISQSASTFTSNMKQLFQNSVVIIKLLKSPALMKTHWADIAQKMNFKNICLYFGRDYQVTKVPEVLFGQIIYYSLQLYAFEEKQYTSAQNGIRSIVSRAEGELSVRQAVEEIVYWLQTEAKINFGWQELGRLSQEEVNDIINLNSFPLHANWKNVLIALSEKKAVLTSVKANPFSSSIVDQINDTESAIESLTRLALVINQISRQISVLEPVMGRRVLPNEHKKFYQALRLLVSILTQEIKGQKVEGSSVQLQLMPILQTEIQDNLKLNVQQRQAVAQDNSMLGSYTGIITQFEQIQQVLAEVQTALRHYLEQKRLSFPRFYFLADSDVLEILANANSKPEQTINPHCKKLFSSIEKINFEEQGEGFKIISFQSSEGELIELKCQVQISNSVQPELWLNRFDLAVKETLKAEIIEQLQLPAFQCRDVNKIQIDDGFDINISFQKIKTEQSPIGLNEDFYNAKDLQKSFQQMLDLKKCSGESLALAFAVQFACFVDHALFSNNGTDAEKFLTQTLDRQTKMLTMFTQRLYEPEISTATFGSNEYVQQLKLKLLAADATHNVNLTKQLQSDPVNRNWIWNREMKCRVYKGSSDIYYIGLDTFMPYTYEYQGLPARLIHTPLTDRCYSTLVSAVACEKSSNPQGPAGTGKTETVKAFTNKLGRPCIVFNCDSAIDRDNLSRILIGIVLSGSVGCFDEVNRLSPAVLSAISTDIENIQKAIALRQTEPDIKQLETQFLTLADITIPISKVSPFAAVFVTMNPASREYRGRSELPFSLVKMLRGCFMGKADVSQIMETILSTSGFIQANIWAEKAELVYLLASRRIPKEVHLDWGLRSLQSVLRQAALQRASIARTLEKPLTQQENVLMEKNVIIKALSDATFSRIQNQSTEIFKEILKDVFGEIQQPEAQKFGAVSQVEQDLVDNIQTEDERLGGLVLQFYRALTSKLGVALLGKSASGKTTIRQLLKQAIEKASNNMIEIREYVIAPKSTSRQDLLGYVDPVTKEWNDGALTKAARTAVQLLNNKEKPYIWSWIVFDGPVESSWIEALNSSLDDNRLLSLSSGERIRFPMSLDPLEAYYSGLKLKSTSGNNNRMDFFIPTPVSFVFETDSLQHASPATVSRLAVILVSDLKIQQQIAQIQLVSKNVAKLCEMLPQETHDRLSEISTHLIMAEDAKDPQAAIRILQSEHQFTEEQINSYCKALNITNDKQSSGSQAQAIKLLETYLKNSQNVMIVGPQQSSKYYCLEQAAQSLNMQLVQICCTSLTTRDDVVRTLTNECVEYTRVDGIKEIKPKIGQHLIICLRNIDVNPNDEYGHNQLFCLLWSILAHKRIYLKQGQYVELKSISFAITAQHTDQVPSRIRRLMGSVELHQIDQSDQEKILGKFNTIYKEVTSNPKFESWLETQANQAETQKLRANVLHIQHFIALPNFLPLLQTVNFSIILQIGKMNLPAEQSVCLVQYFSECAIPFSEGKQLFADGLSKVSKALNSQFVSYNSDQTIPNVKKLLLGTDFVPSIGQQQFVQLKQKHQQISDLLTMSANYIPGLNLFRKSYDKMEQQQQAEYLKIISAMESSLQLTNGVITIAQPNSFAFECLTLATLNLQKEIKFISCDNFNVQIIKQLAEKISSSKLIALMIDSASLATDIQWLQFACAIASKDKIYIRSKLNITDLRSLISLYQEKHPQENQTEEQSINQFIEVFMNSISVCLFLNPEIELTDSLLTIAPPLRRRYGIVSLPVNISSRTTSAVTKQIMQTLMPKITNETINDIQERISTYYQKIQPNEQLTYPFQYYQILFLYNIFKNSWTTSLSDRSVQLKSGLNQLQVAQKEVDTLTKQAAQRHEVIQKAQKEANEALVQITAKMELVTSNKAKAAAMEKELTDKEVVIRDQKEKAEKELSQVQPLIEEAKQAVSSIPSDAIAEVKCFNAPPPAVAIVLEAVVRFMGMQDTSWKGMKSFLAQSGVIRSIATLDITTVSNKVLQVVRQHVQANESAFDQVNIQRISRAAAPLARWVSANLKYIEIYVNIEPLMKAAEEANARLSDLRATLGQIKEDVIRLEKEAEQLKTSFDKKTTDLMKYQSELKVIEDKRVKGEKMLSGLVNEKQRWAINEKQLDTQIKQLQENAMSTAVMFALAGNKSDDVREQASSKIIRESIKDLLYNPVFIDVAQKAGLRISQQSLENAALLQNIVNHTGFCAFALSHITDSTGVIEYIRNTMKGAQFVSATSENLSNLISIAARFGQTIIVTDCDQGSIPNQIVPYLRYMSEGYKMSEQGTLADEEENGVTYGLVQPDTLLQVPVTSTKISEVNSKFRIFMISSVSLKIQSICKAKVIELSFAPTEKSRADLYMDEVLKIWSPQTLEKIQVLNNQQASLRSQQSILEETLLKALLDSQKSANILEDEQLLQVLDQARVQQTQIDKAQVQVEIVEKELSELKQQAMQIASVVSQCQYALDLISKLNSLYICDDSAIIPILRDLLIKHSSKQKQAITSEMIQAVISELQCTMYNRLSNMVFTPDKTGALTIYLKVVKPELLTNKMMQFITGQLEKSSKSIPQWVQDQYKDSVRTLIEILPENIKQKLDFENTEQWTKLQSTISDAQEIQDISIPLAPNELIKALIIIAFRRDMLQQALQQACESIFGSKLVHNPIQNALALTQGLQQPIIVYTTAGQDPTNTLQSHIIALAPGRESEADEQLMSILDIIGRELEKSKKGNNLIVVKGAHLCIQWLNNLPSQLSQLAQSYNNKYQQDFSSKVKIILLLEPKNDFPAGLSRIAWRICLQQSVSPKQTMLQILREIPEPGNQRSEMNKLYYALFYTVAAIHTILECRRIYAPRGVANDPGWSSMEAITLSQMVAKTMQYKEVNIKDVVFRITGLIIDAVYGVSTKDNCDLELCKQMAELGLHKNMIQKAIEAIKGNKMQSSQTAEQNLQNISGTDMFESYQTFPTIKFMLPPFDVLQLPDNQIKQGLLDYAAKSFQDKLSADQIVLKPSALLTKGEKDSLVTASILSRSSSLDQQSNQQDLFSSILALNKVFNEQVKPKLQSKQDETGSKTKPILEELSNQYATLVKIVKSIGNDMKEAQEASKNTLLASDHAKLTARLINANVMPETWSAGFQAPPVSVAPIENPELVSLNQGSPLEFIQMIPNCIQAILDAQKQCIESEKSGSKIQFDIQLFPRPQAIMEAIRRYEGSCKNIELDKVQLYATTQQSNCGISFKLKSIQAEGLNITKMDFNIQQSDVNEVYLVAAKPEGAFVPLYVDRLREFRMPVVDVIYIGGDTNKNKEVCLFGVYMHLSGR</sequence>
<dbReference type="PANTHER" id="PTHR10676">
    <property type="entry name" value="DYNEIN HEAVY CHAIN FAMILY PROTEIN"/>
    <property type="match status" value="1"/>
</dbReference>
<comment type="caution">
    <text evidence="5">The sequence shown here is derived from an EMBL/GenBank/DDBJ whole genome shotgun (WGS) entry which is preliminary data.</text>
</comment>
<dbReference type="GO" id="GO:0097729">
    <property type="term" value="C:9+2 motile cilium"/>
    <property type="evidence" value="ECO:0007669"/>
    <property type="project" value="TreeGrafter"/>
</dbReference>
<dbReference type="Gene3D" id="3.40.50.300">
    <property type="entry name" value="P-loop containing nucleotide triphosphate hydrolases"/>
    <property type="match status" value="2"/>
</dbReference>
<reference evidence="6 7" key="2">
    <citation type="submission" date="2024-07" db="EMBL/GenBank/DDBJ databases">
        <authorList>
            <person name="Akdeniz Z."/>
        </authorList>
    </citation>
    <scope>NUCLEOTIDE SEQUENCE [LARGE SCALE GENOMIC DNA]</scope>
</reference>
<dbReference type="Proteomes" id="UP001642409">
    <property type="component" value="Unassembled WGS sequence"/>
</dbReference>
<dbReference type="GO" id="GO:0008569">
    <property type="term" value="F:minus-end-directed microtubule motor activity"/>
    <property type="evidence" value="ECO:0007669"/>
    <property type="project" value="TreeGrafter"/>
</dbReference>
<dbReference type="Gene3D" id="3.20.180.20">
    <property type="entry name" value="Dynein heavy chain, N-terminal domain 2"/>
    <property type="match status" value="1"/>
</dbReference>
<dbReference type="InterPro" id="IPR042228">
    <property type="entry name" value="Dynein_linker_3"/>
</dbReference>
<evidence type="ECO:0000259" key="4">
    <source>
        <dbReference type="Pfam" id="PF12777"/>
    </source>
</evidence>
<dbReference type="GO" id="GO:0035721">
    <property type="term" value="P:intraciliary retrograde transport"/>
    <property type="evidence" value="ECO:0007669"/>
    <property type="project" value="TreeGrafter"/>
</dbReference>
<keyword evidence="7" id="KW-1185">Reference proteome</keyword>
<dbReference type="GO" id="GO:0005868">
    <property type="term" value="C:cytoplasmic dynein complex"/>
    <property type="evidence" value="ECO:0007669"/>
    <property type="project" value="TreeGrafter"/>
</dbReference>
<dbReference type="Gene3D" id="1.20.140.100">
    <property type="entry name" value="Dynein heavy chain, N-terminal domain 2"/>
    <property type="match status" value="1"/>
</dbReference>
<organism evidence="5">
    <name type="scientific">Hexamita inflata</name>
    <dbReference type="NCBI Taxonomy" id="28002"/>
    <lineage>
        <taxon>Eukaryota</taxon>
        <taxon>Metamonada</taxon>
        <taxon>Diplomonadida</taxon>
        <taxon>Hexamitidae</taxon>
        <taxon>Hexamitinae</taxon>
        <taxon>Hexamita</taxon>
    </lineage>
</organism>
<evidence type="ECO:0000313" key="6">
    <source>
        <dbReference type="EMBL" id="CAL5992940.1"/>
    </source>
</evidence>
<dbReference type="InterPro" id="IPR013602">
    <property type="entry name" value="Dynein_heavy_linker"/>
</dbReference>
<feature type="domain" description="Dynein heavy chain linker" evidence="2">
    <location>
        <begin position="1018"/>
        <end position="1469"/>
    </location>
</feature>
<dbReference type="Gene3D" id="1.10.8.710">
    <property type="match status" value="1"/>
</dbReference>
<evidence type="ECO:0000259" key="3">
    <source>
        <dbReference type="Pfam" id="PF12774"/>
    </source>
</evidence>
<feature type="coiled-coil region" evidence="1">
    <location>
        <begin position="3083"/>
        <end position="3117"/>
    </location>
</feature>
<dbReference type="InterPro" id="IPR024743">
    <property type="entry name" value="Dynein_HC_stalk"/>
</dbReference>
<dbReference type="PANTHER" id="PTHR10676:SF352">
    <property type="entry name" value="CYTOPLASMIC DYNEIN 2 HEAVY CHAIN 1"/>
    <property type="match status" value="1"/>
</dbReference>
<evidence type="ECO:0000313" key="5">
    <source>
        <dbReference type="EMBL" id="CAI9929713.1"/>
    </source>
</evidence>
<name>A0AA86U3L5_9EUKA</name>
<dbReference type="Pfam" id="PF12774">
    <property type="entry name" value="AAA_6"/>
    <property type="match status" value="1"/>
</dbReference>
<evidence type="ECO:0000259" key="2">
    <source>
        <dbReference type="Pfam" id="PF08393"/>
    </source>
</evidence>
<dbReference type="GO" id="GO:0051959">
    <property type="term" value="F:dynein light intermediate chain binding"/>
    <property type="evidence" value="ECO:0007669"/>
    <property type="project" value="InterPro"/>
</dbReference>
<feature type="coiled-coil region" evidence="1">
    <location>
        <begin position="3460"/>
        <end position="3494"/>
    </location>
</feature>
<dbReference type="GO" id="GO:0060294">
    <property type="term" value="P:cilium movement involved in cell motility"/>
    <property type="evidence" value="ECO:0007669"/>
    <property type="project" value="TreeGrafter"/>
</dbReference>
<dbReference type="InterPro" id="IPR026983">
    <property type="entry name" value="DHC"/>
</dbReference>
<dbReference type="Pfam" id="PF08393">
    <property type="entry name" value="DHC_N2"/>
    <property type="match status" value="1"/>
</dbReference>
<proteinExistence type="predicted"/>
<feature type="domain" description="Dynein heavy chain hydrolytic ATP-binding dynein motor region" evidence="3">
    <location>
        <begin position="1659"/>
        <end position="2013"/>
    </location>
</feature>
<dbReference type="Gene3D" id="1.20.58.1120">
    <property type="match status" value="1"/>
</dbReference>
<dbReference type="Gene3D" id="1.10.8.720">
    <property type="entry name" value="Region D6 of dynein motor"/>
    <property type="match status" value="1"/>
</dbReference>
<dbReference type="GO" id="GO:0045505">
    <property type="term" value="F:dynein intermediate chain binding"/>
    <property type="evidence" value="ECO:0007669"/>
    <property type="project" value="InterPro"/>
</dbReference>
<feature type="coiled-coil region" evidence="1">
    <location>
        <begin position="2923"/>
        <end position="2961"/>
    </location>
</feature>
<protein>
    <submittedName>
        <fullName evidence="5">Dynein heavy chain</fullName>
    </submittedName>
    <submittedName>
        <fullName evidence="6">Dynein_heavy chain</fullName>
    </submittedName>
</protein>
<dbReference type="InterPro" id="IPR027417">
    <property type="entry name" value="P-loop_NTPase"/>
</dbReference>
<feature type="domain" description="Dynein heavy chain coiled coil stalk" evidence="4">
    <location>
        <begin position="2867"/>
        <end position="3173"/>
    </location>
</feature>
<keyword evidence="1" id="KW-0175">Coiled coil</keyword>
<dbReference type="GO" id="GO:0005930">
    <property type="term" value="C:axoneme"/>
    <property type="evidence" value="ECO:0007669"/>
    <property type="project" value="TreeGrafter"/>
</dbReference>
<dbReference type="GO" id="GO:0005524">
    <property type="term" value="F:ATP binding"/>
    <property type="evidence" value="ECO:0007669"/>
    <property type="project" value="InterPro"/>
</dbReference>
<dbReference type="EMBL" id="CATOUU010000440">
    <property type="protein sequence ID" value="CAI9929713.1"/>
    <property type="molecule type" value="Genomic_DNA"/>
</dbReference>
<dbReference type="InterPro" id="IPR043157">
    <property type="entry name" value="Dynein_AAA1S"/>
</dbReference>
<dbReference type="Pfam" id="PF12775">
    <property type="entry name" value="AAA_7"/>
    <property type="match status" value="1"/>
</dbReference>
<evidence type="ECO:0000256" key="1">
    <source>
        <dbReference type="SAM" id="Coils"/>
    </source>
</evidence>
<accession>A0AA86U3L5</accession>
<dbReference type="InterPro" id="IPR042219">
    <property type="entry name" value="AAA_lid_11_sf"/>
</dbReference>
<dbReference type="InterPro" id="IPR035699">
    <property type="entry name" value="AAA_6"/>
</dbReference>
<evidence type="ECO:0000313" key="7">
    <source>
        <dbReference type="Proteomes" id="UP001642409"/>
    </source>
</evidence>